<dbReference type="AlphaFoldDB" id="A0A0P1HTT7"/>
<dbReference type="EMBL" id="CYSR01000002">
    <property type="protein sequence ID" value="CUH97987.1"/>
    <property type="molecule type" value="Genomic_DNA"/>
</dbReference>
<dbReference type="GO" id="GO:0016740">
    <property type="term" value="F:transferase activity"/>
    <property type="evidence" value="ECO:0007669"/>
    <property type="project" value="UniProtKB-KW"/>
</dbReference>
<dbReference type="InterPro" id="IPR022742">
    <property type="entry name" value="Hydrolase_4"/>
</dbReference>
<proteinExistence type="predicted"/>
<dbReference type="Gene3D" id="3.40.50.1820">
    <property type="entry name" value="alpha/beta hydrolase"/>
    <property type="match status" value="1"/>
</dbReference>
<reference evidence="2 3" key="1">
    <citation type="submission" date="2015-09" db="EMBL/GenBank/DDBJ databases">
        <authorList>
            <consortium name="Swine Surveillance"/>
        </authorList>
    </citation>
    <scope>NUCLEOTIDE SEQUENCE [LARGE SCALE GENOMIC DNA]</scope>
    <source>
        <strain evidence="2 3">CECT 8399</strain>
    </source>
</reference>
<keyword evidence="2" id="KW-0808">Transferase</keyword>
<evidence type="ECO:0000313" key="2">
    <source>
        <dbReference type="EMBL" id="CUH97987.1"/>
    </source>
</evidence>
<evidence type="ECO:0000313" key="3">
    <source>
        <dbReference type="Proteomes" id="UP000051326"/>
    </source>
</evidence>
<gene>
    <name evidence="2" type="ORF">PHA8399_00090</name>
</gene>
<dbReference type="Pfam" id="PF12146">
    <property type="entry name" value="Hydrolase_4"/>
    <property type="match status" value="1"/>
</dbReference>
<dbReference type="InterPro" id="IPR029058">
    <property type="entry name" value="AB_hydrolase_fold"/>
</dbReference>
<dbReference type="PANTHER" id="PTHR43194">
    <property type="entry name" value="HYDROLASE ALPHA/BETA FOLD FAMILY"/>
    <property type="match status" value="1"/>
</dbReference>
<evidence type="ECO:0000259" key="1">
    <source>
        <dbReference type="Pfam" id="PF12146"/>
    </source>
</evidence>
<feature type="domain" description="Serine aminopeptidase S33" evidence="1">
    <location>
        <begin position="292"/>
        <end position="527"/>
    </location>
</feature>
<dbReference type="PANTHER" id="PTHR43194:SF2">
    <property type="entry name" value="PEROXISOMAL MEMBRANE PROTEIN LPX1"/>
    <property type="match status" value="1"/>
</dbReference>
<name>A0A0P1HTT7_9RHOB</name>
<dbReference type="InterPro" id="IPR050228">
    <property type="entry name" value="Carboxylesterase_BioH"/>
</dbReference>
<dbReference type="Proteomes" id="UP000051326">
    <property type="component" value="Unassembled WGS sequence"/>
</dbReference>
<sequence length="563" mass="60575">MTLLYRAQAMSQEQVAAAIYETMIRPEQFDRFFSGPPAAGQAAAGGQVPQRPRGAPVLRAHFARAAEIQEQQWEQAGRPHPSSCCSMGSRFWLLAGTGTGTGGRLLNASQRAAGQIEGRGGLAAAMGLTRAAAGRWHTFLKQVRQGAFSWQDVLVLRTRRPGERFLCRPVRLDTAGGTAVAVMAELLEWEWNGEAAGQVAAAFGLRKADLKPLKAVLSGPGGRVAGGLQQAAARAGAPGAAELIRLTAFLMTEYTRDLKIARGELLPPAEEFQDTSGLRCQYFRLGSETGQPVVFVHGLLDGIAPLQRLQPQLRMLGFRVYAPMRAGYGGSAPLPRGQDPADAFVRQLEGLMHRENLQRPVLLSHRGGALYGCRAANRLHQRIAGLVAVAPNCSITSTRQFSGLRGYAWLAAACAARANWLLPVLMKGWSAALRWYGPKALLRFQTARGSRERALLQKMALLPLLQQSQALFLQQGGAGFLTDVQMMRRGVPKLPLPRGTRAVFLHGGEDHVAPLRDVRDALNGLGGAQLCVSQEAGALVFYTFPELVLTALQDCAAAAPDAS</sequence>
<protein>
    <submittedName>
        <fullName evidence="2">Acetoin dehydrogenase E2 subunit dihydrolipoyllysine-residue acetyltransferase</fullName>
    </submittedName>
</protein>
<organism evidence="2 3">
    <name type="scientific">Leisingera aquaemixtae</name>
    <dbReference type="NCBI Taxonomy" id="1396826"/>
    <lineage>
        <taxon>Bacteria</taxon>
        <taxon>Pseudomonadati</taxon>
        <taxon>Pseudomonadota</taxon>
        <taxon>Alphaproteobacteria</taxon>
        <taxon>Rhodobacterales</taxon>
        <taxon>Roseobacteraceae</taxon>
        <taxon>Leisingera</taxon>
    </lineage>
</organism>
<dbReference type="STRING" id="1396826.PHA8399_00090"/>
<accession>A0A0P1HTT7</accession>
<dbReference type="RefSeq" id="WP_058284252.1">
    <property type="nucleotide sequence ID" value="NZ_CYSR01000002.1"/>
</dbReference>
<dbReference type="SUPFAM" id="SSF53474">
    <property type="entry name" value="alpha/beta-Hydrolases"/>
    <property type="match status" value="1"/>
</dbReference>